<evidence type="ECO:0000256" key="6">
    <source>
        <dbReference type="SAM" id="MobiDB-lite"/>
    </source>
</evidence>
<dbReference type="PANTHER" id="PTHR11635">
    <property type="entry name" value="CAMP-DEPENDENT PROTEIN KINASE REGULATORY CHAIN"/>
    <property type="match status" value="1"/>
</dbReference>
<feature type="domain" description="Cyclic nucleotide-binding" evidence="7">
    <location>
        <begin position="505"/>
        <end position="636"/>
    </location>
</feature>
<comment type="similarity">
    <text evidence="5">Belongs to the PP2C family.</text>
</comment>
<dbReference type="SUPFAM" id="SSF81606">
    <property type="entry name" value="PP2C-like"/>
    <property type="match status" value="1"/>
</dbReference>
<keyword evidence="4 5" id="KW-0904">Protein phosphatase</keyword>
<dbReference type="InterPro" id="IPR000595">
    <property type="entry name" value="cNMP-bd_dom"/>
</dbReference>
<dbReference type="Pfam" id="PF00481">
    <property type="entry name" value="PP2C"/>
    <property type="match status" value="1"/>
</dbReference>
<evidence type="ECO:0000313" key="9">
    <source>
        <dbReference type="EMBL" id="VEU35633.1"/>
    </source>
</evidence>
<dbReference type="GO" id="GO:0046872">
    <property type="term" value="F:metal ion binding"/>
    <property type="evidence" value="ECO:0007669"/>
    <property type="project" value="UniProtKB-KW"/>
</dbReference>
<evidence type="ECO:0000313" key="10">
    <source>
        <dbReference type="Proteomes" id="UP000291116"/>
    </source>
</evidence>
<dbReference type="InterPro" id="IPR018490">
    <property type="entry name" value="cNMP-bd_dom_sf"/>
</dbReference>
<evidence type="ECO:0000259" key="8">
    <source>
        <dbReference type="PROSITE" id="PS51746"/>
    </source>
</evidence>
<proteinExistence type="inferred from homology"/>
<evidence type="ECO:0000256" key="1">
    <source>
        <dbReference type="ARBA" id="ARBA00004170"/>
    </source>
</evidence>
<accession>A0A448Z0M8</accession>
<dbReference type="PRINTS" id="PR00103">
    <property type="entry name" value="CAMPKINASE"/>
</dbReference>
<protein>
    <recommendedName>
        <fullName evidence="11">cGMP-dependent protein kinase</fullName>
    </recommendedName>
</protein>
<evidence type="ECO:0000256" key="2">
    <source>
        <dbReference type="ARBA" id="ARBA00022723"/>
    </source>
</evidence>
<dbReference type="PROSITE" id="PS50042">
    <property type="entry name" value="CNMP_BINDING_3"/>
    <property type="match status" value="2"/>
</dbReference>
<dbReference type="GO" id="GO:0005952">
    <property type="term" value="C:cAMP-dependent protein kinase complex"/>
    <property type="evidence" value="ECO:0007669"/>
    <property type="project" value="InterPro"/>
</dbReference>
<dbReference type="GO" id="GO:0030552">
    <property type="term" value="F:cAMP binding"/>
    <property type="evidence" value="ECO:0007669"/>
    <property type="project" value="TreeGrafter"/>
</dbReference>
<dbReference type="InterPro" id="IPR000222">
    <property type="entry name" value="PP2C_BS"/>
</dbReference>
<feature type="domain" description="PPM-type phosphatase" evidence="8">
    <location>
        <begin position="61"/>
        <end position="408"/>
    </location>
</feature>
<evidence type="ECO:0000256" key="5">
    <source>
        <dbReference type="RuleBase" id="RU003465"/>
    </source>
</evidence>
<dbReference type="Proteomes" id="UP000291116">
    <property type="component" value="Unassembled WGS sequence"/>
</dbReference>
<gene>
    <name evidence="9" type="ORF">PSNMU_V1.4_AUG-EV-PASAV3_0023770</name>
</gene>
<dbReference type="GO" id="GO:0004862">
    <property type="term" value="F:cAMP-dependent protein kinase inhibitor activity"/>
    <property type="evidence" value="ECO:0007669"/>
    <property type="project" value="TreeGrafter"/>
</dbReference>
<feature type="region of interest" description="Disordered" evidence="6">
    <location>
        <begin position="276"/>
        <end position="311"/>
    </location>
</feature>
<dbReference type="InterPro" id="IPR014710">
    <property type="entry name" value="RmlC-like_jellyroll"/>
</dbReference>
<dbReference type="InterPro" id="IPR001932">
    <property type="entry name" value="PPM-type_phosphatase-like_dom"/>
</dbReference>
<keyword evidence="2" id="KW-0479">Metal-binding</keyword>
<dbReference type="InterPro" id="IPR050503">
    <property type="entry name" value="cAMP-dep_PK_reg_su-like"/>
</dbReference>
<dbReference type="PROSITE" id="PS00889">
    <property type="entry name" value="CNMP_BINDING_2"/>
    <property type="match status" value="1"/>
</dbReference>
<evidence type="ECO:0000256" key="4">
    <source>
        <dbReference type="ARBA" id="ARBA00022912"/>
    </source>
</evidence>
<comment type="subcellular location">
    <subcellularLocation>
        <location evidence="1">Membrane</location>
        <topology evidence="1">Peripheral membrane protein</topology>
    </subcellularLocation>
</comment>
<dbReference type="CDD" id="cd00143">
    <property type="entry name" value="PP2Cc"/>
    <property type="match status" value="1"/>
</dbReference>
<reference evidence="9 10" key="1">
    <citation type="submission" date="2019-01" db="EMBL/GenBank/DDBJ databases">
        <authorList>
            <person name="Ferrante I. M."/>
        </authorList>
    </citation>
    <scope>NUCLEOTIDE SEQUENCE [LARGE SCALE GENOMIC DNA]</scope>
    <source>
        <strain evidence="9 10">B856</strain>
    </source>
</reference>
<dbReference type="OrthoDB" id="10264738at2759"/>
<evidence type="ECO:0000256" key="3">
    <source>
        <dbReference type="ARBA" id="ARBA00022801"/>
    </source>
</evidence>
<organism evidence="9 10">
    <name type="scientific">Pseudo-nitzschia multistriata</name>
    <dbReference type="NCBI Taxonomy" id="183589"/>
    <lineage>
        <taxon>Eukaryota</taxon>
        <taxon>Sar</taxon>
        <taxon>Stramenopiles</taxon>
        <taxon>Ochrophyta</taxon>
        <taxon>Bacillariophyta</taxon>
        <taxon>Bacillariophyceae</taxon>
        <taxon>Bacillariophycidae</taxon>
        <taxon>Bacillariales</taxon>
        <taxon>Bacillariaceae</taxon>
        <taxon>Pseudo-nitzschia</taxon>
    </lineage>
</organism>
<dbReference type="SUPFAM" id="SSF51206">
    <property type="entry name" value="cAMP-binding domain-like"/>
    <property type="match status" value="2"/>
</dbReference>
<keyword evidence="3 5" id="KW-0378">Hydrolase</keyword>
<dbReference type="InterPro" id="IPR036457">
    <property type="entry name" value="PPM-type-like_dom_sf"/>
</dbReference>
<dbReference type="GO" id="GO:0034236">
    <property type="term" value="F:protein kinase A catalytic subunit binding"/>
    <property type="evidence" value="ECO:0007669"/>
    <property type="project" value="TreeGrafter"/>
</dbReference>
<dbReference type="GO" id="GO:0004721">
    <property type="term" value="F:phosphoprotein phosphatase activity"/>
    <property type="evidence" value="ECO:0007669"/>
    <property type="project" value="UniProtKB-KW"/>
</dbReference>
<dbReference type="GO" id="GO:0016020">
    <property type="term" value="C:membrane"/>
    <property type="evidence" value="ECO:0007669"/>
    <property type="project" value="UniProtKB-SubCell"/>
</dbReference>
<feature type="compositionally biased region" description="Low complexity" evidence="6">
    <location>
        <begin position="19"/>
        <end position="30"/>
    </location>
</feature>
<dbReference type="PROSITE" id="PS01032">
    <property type="entry name" value="PPM_1"/>
    <property type="match status" value="1"/>
</dbReference>
<dbReference type="PROSITE" id="PS51746">
    <property type="entry name" value="PPM_2"/>
    <property type="match status" value="1"/>
</dbReference>
<dbReference type="PANTHER" id="PTHR11635:SF152">
    <property type="entry name" value="CAMP-DEPENDENT PROTEIN KINASE TYPE I REGULATORY SUBUNIT-RELATED"/>
    <property type="match status" value="1"/>
</dbReference>
<keyword evidence="10" id="KW-1185">Reference proteome</keyword>
<feature type="region of interest" description="Disordered" evidence="6">
    <location>
        <begin position="9"/>
        <end position="31"/>
    </location>
</feature>
<dbReference type="EMBL" id="CAACVS010000064">
    <property type="protein sequence ID" value="VEU35633.1"/>
    <property type="molecule type" value="Genomic_DNA"/>
</dbReference>
<name>A0A448Z0M8_9STRA</name>
<dbReference type="AlphaFoldDB" id="A0A448Z0M8"/>
<dbReference type="SMART" id="SM00332">
    <property type="entry name" value="PP2Cc"/>
    <property type="match status" value="1"/>
</dbReference>
<sequence>MGCCESVEVDKNGNQRRNSASSMFQSSAFSKGRKRGEETALRKVDCIDESREIICGGLRLKYAYFSQRGYYPDSPNKANQDAYSVTERVGSPDSNDAFFAVYDGHGMNGDQCAQYARDKLPLYLEKYMNKAKAREAKKPETKMSVKQSSRNIQNDFNPLAHIELSKEQMQKACTRAHVDCNNAMHQDIDDSLSGTTAISAYIHGRRNRVTVCNVGDSRAVLGKATQSTGYEYGRGQALKAYPLSRDQTPYRKDERIRIRKTGARILSLDQLEGLEPIYNRDDDPDNDEGDIELGEELDEGGDPPRVWSPDGDYPGTAFTRSLGDAMAEELGVFAEPEMLTREIKPEDRVIVIASDGIFEFLTNQSVIDICAKFTDPLKACRAVVAESYELWLQYELRTDDITIICIFVEALTEPSVMETEYVATHSTRNDSHSGEVTLASGAARPVRNRMTKEKAQEIEKLKKNFVVDEADLAELNKEVDLDALYTHKSASEKARIADAIKTSVMFRNVTDDQRELIYGVMEPIRVKKGDWVIKQGSVGDRFYIIDEGSFEVRIRGEGEEDDGSGGVLTHIYEGSASKHLHPCFGELALMYSAPRSASIIARTDGILWALHRSAFRQILAQSQGTRKELMKTLSKIPMFGKLSKEQITKLAVSFDEIAFGRGENIVQQGHVGDSMFVITSGTCGKQQNRK</sequence>
<dbReference type="Gene3D" id="3.60.40.10">
    <property type="entry name" value="PPM-type phosphatase domain"/>
    <property type="match status" value="1"/>
</dbReference>
<dbReference type="CDD" id="cd00038">
    <property type="entry name" value="CAP_ED"/>
    <property type="match status" value="2"/>
</dbReference>
<dbReference type="Pfam" id="PF00027">
    <property type="entry name" value="cNMP_binding"/>
    <property type="match status" value="1"/>
</dbReference>
<dbReference type="InterPro" id="IPR018488">
    <property type="entry name" value="cNMP-bd_CS"/>
</dbReference>
<evidence type="ECO:0008006" key="11">
    <source>
        <dbReference type="Google" id="ProtNLM"/>
    </source>
</evidence>
<evidence type="ECO:0000259" key="7">
    <source>
        <dbReference type="PROSITE" id="PS50042"/>
    </source>
</evidence>
<feature type="domain" description="Cyclic nucleotide-binding" evidence="7">
    <location>
        <begin position="638"/>
        <end position="682"/>
    </location>
</feature>
<dbReference type="GO" id="GO:0005829">
    <property type="term" value="C:cytosol"/>
    <property type="evidence" value="ECO:0007669"/>
    <property type="project" value="TreeGrafter"/>
</dbReference>
<dbReference type="SMART" id="SM00100">
    <property type="entry name" value="cNMP"/>
    <property type="match status" value="1"/>
</dbReference>
<feature type="compositionally biased region" description="Acidic residues" evidence="6">
    <location>
        <begin position="282"/>
        <end position="301"/>
    </location>
</feature>
<dbReference type="Gene3D" id="2.60.120.10">
    <property type="entry name" value="Jelly Rolls"/>
    <property type="match status" value="2"/>
</dbReference>